<feature type="transmembrane region" description="Helical" evidence="1">
    <location>
        <begin position="161"/>
        <end position="177"/>
    </location>
</feature>
<comment type="caution">
    <text evidence="3">The sequence shown here is derived from an EMBL/GenBank/DDBJ whole genome shotgun (WGS) entry which is preliminary data.</text>
</comment>
<dbReference type="GO" id="GO:0080120">
    <property type="term" value="P:CAAX-box protein maturation"/>
    <property type="evidence" value="ECO:0007669"/>
    <property type="project" value="UniProtKB-ARBA"/>
</dbReference>
<reference evidence="3 4" key="1">
    <citation type="submission" date="2017-03" db="EMBL/GenBank/DDBJ databases">
        <title>Genome sequence of Methanobrevibacter thaueri.</title>
        <authorList>
            <person name="Poehlein A."/>
            <person name="Seedorf H."/>
            <person name="Daniel R."/>
        </authorList>
    </citation>
    <scope>NUCLEOTIDE SEQUENCE [LARGE SCALE GENOMIC DNA]</scope>
    <source>
        <strain evidence="3 4">DSM 11995</strain>
    </source>
</reference>
<feature type="transmembrane region" description="Helical" evidence="1">
    <location>
        <begin position="206"/>
        <end position="229"/>
    </location>
</feature>
<dbReference type="AlphaFoldDB" id="A0A315XMF0"/>
<feature type="transmembrane region" description="Helical" evidence="1">
    <location>
        <begin position="183"/>
        <end position="199"/>
    </location>
</feature>
<keyword evidence="1" id="KW-1133">Transmembrane helix</keyword>
<proteinExistence type="predicted"/>
<dbReference type="InterPro" id="IPR003675">
    <property type="entry name" value="Rce1/LyrA-like_dom"/>
</dbReference>
<dbReference type="EMBL" id="MZGS01000019">
    <property type="protein sequence ID" value="PWB87551.1"/>
    <property type="molecule type" value="Genomic_DNA"/>
</dbReference>
<evidence type="ECO:0000259" key="2">
    <source>
        <dbReference type="Pfam" id="PF02517"/>
    </source>
</evidence>
<dbReference type="InterPro" id="IPR052710">
    <property type="entry name" value="CAAX_protease"/>
</dbReference>
<evidence type="ECO:0000256" key="1">
    <source>
        <dbReference type="SAM" id="Phobius"/>
    </source>
</evidence>
<keyword evidence="4" id="KW-1185">Reference proteome</keyword>
<feature type="transmembrane region" description="Helical" evidence="1">
    <location>
        <begin position="86"/>
        <end position="111"/>
    </location>
</feature>
<keyword evidence="1" id="KW-0472">Membrane</keyword>
<feature type="transmembrane region" description="Helical" evidence="1">
    <location>
        <begin position="241"/>
        <end position="262"/>
    </location>
</feature>
<keyword evidence="3" id="KW-0378">Hydrolase</keyword>
<sequence length="309" mass="35176">MDIHKKFFSKIGFNYLILGIITLIFQIIILNIINLTNPQYLTDINIISIVSTICNYILPFPIFYWLMKKISSTKLEKTGIGIKTFILYLGITITLMWIGNLIGLAITSLLSSTMQSDITNPVQELINSADIWFNLIIISLLAPIFEEILFRKLLIDRTIKYGAKVSIILSAVIFALFHGNLNQFFYALLMGGFFAYVYIKTGRIIYTIILHSIINLMGSVVSLFVANSVNNLMSVFNSLDFAILITYIMILLLFLIIGIYGLTKLEKARFNGQKTEIALKNPFRTMFLNYGMICLTAFYIIMMIRQTLG</sequence>
<feature type="transmembrane region" description="Helical" evidence="1">
    <location>
        <begin position="12"/>
        <end position="33"/>
    </location>
</feature>
<evidence type="ECO:0000313" key="4">
    <source>
        <dbReference type="Proteomes" id="UP000251717"/>
    </source>
</evidence>
<dbReference type="PANTHER" id="PTHR36435:SF1">
    <property type="entry name" value="CAAX AMINO TERMINAL PROTEASE FAMILY PROTEIN"/>
    <property type="match status" value="1"/>
</dbReference>
<dbReference type="OrthoDB" id="78317at2157"/>
<accession>A0A315XMF0</accession>
<feature type="transmembrane region" description="Helical" evidence="1">
    <location>
        <begin position="131"/>
        <end position="149"/>
    </location>
</feature>
<dbReference type="GO" id="GO:0006508">
    <property type="term" value="P:proteolysis"/>
    <property type="evidence" value="ECO:0007669"/>
    <property type="project" value="UniProtKB-KW"/>
</dbReference>
<feature type="transmembrane region" description="Helical" evidence="1">
    <location>
        <begin position="283"/>
        <end position="304"/>
    </location>
</feature>
<name>A0A315XMF0_9EURY</name>
<protein>
    <submittedName>
        <fullName evidence="3">CAAX amino terminal protease self-immunity</fullName>
    </submittedName>
</protein>
<dbReference type="GO" id="GO:0004175">
    <property type="term" value="F:endopeptidase activity"/>
    <property type="evidence" value="ECO:0007669"/>
    <property type="project" value="UniProtKB-ARBA"/>
</dbReference>
<evidence type="ECO:0000313" key="3">
    <source>
        <dbReference type="EMBL" id="PWB87551.1"/>
    </source>
</evidence>
<dbReference type="Proteomes" id="UP000251717">
    <property type="component" value="Unassembled WGS sequence"/>
</dbReference>
<dbReference type="PANTHER" id="PTHR36435">
    <property type="entry name" value="SLR1288 PROTEIN"/>
    <property type="match status" value="1"/>
</dbReference>
<organism evidence="3 4">
    <name type="scientific">Methanobrevibacter thaueri</name>
    <dbReference type="NCBI Taxonomy" id="190975"/>
    <lineage>
        <taxon>Archaea</taxon>
        <taxon>Methanobacteriati</taxon>
        <taxon>Methanobacteriota</taxon>
        <taxon>Methanomada group</taxon>
        <taxon>Methanobacteria</taxon>
        <taxon>Methanobacteriales</taxon>
        <taxon>Methanobacteriaceae</taxon>
        <taxon>Methanobrevibacter</taxon>
    </lineage>
</organism>
<feature type="transmembrane region" description="Helical" evidence="1">
    <location>
        <begin position="45"/>
        <end position="66"/>
    </location>
</feature>
<feature type="domain" description="CAAX prenyl protease 2/Lysostaphin resistance protein A-like" evidence="2">
    <location>
        <begin position="131"/>
        <end position="217"/>
    </location>
</feature>
<keyword evidence="1" id="KW-0812">Transmembrane</keyword>
<dbReference type="RefSeq" id="WP_116591787.1">
    <property type="nucleotide sequence ID" value="NZ_MZGS01000019.1"/>
</dbReference>
<gene>
    <name evidence="3" type="ORF">MBBTH_08190</name>
</gene>
<keyword evidence="3" id="KW-0645">Protease</keyword>
<dbReference type="Pfam" id="PF02517">
    <property type="entry name" value="Rce1-like"/>
    <property type="match status" value="1"/>
</dbReference>